<dbReference type="Proteomes" id="UP000285405">
    <property type="component" value="Unassembled WGS sequence"/>
</dbReference>
<gene>
    <name evidence="2" type="ORF">GcC1_192015</name>
</gene>
<evidence type="ECO:0000313" key="3">
    <source>
        <dbReference type="Proteomes" id="UP000285405"/>
    </source>
</evidence>
<protein>
    <submittedName>
        <fullName evidence="2">Uncharacterized protein</fullName>
    </submittedName>
</protein>
<name>A0A420HHX1_9PEZI</name>
<evidence type="ECO:0000313" key="2">
    <source>
        <dbReference type="EMBL" id="RKF57031.1"/>
    </source>
</evidence>
<reference evidence="2 3" key="1">
    <citation type="journal article" date="2018" name="BMC Genomics">
        <title>Comparative genome analyses reveal sequence features reflecting distinct modes of host-adaptation between dicot and monocot powdery mildew.</title>
        <authorList>
            <person name="Wu Y."/>
            <person name="Ma X."/>
            <person name="Pan Z."/>
            <person name="Kale S.D."/>
            <person name="Song Y."/>
            <person name="King H."/>
            <person name="Zhang Q."/>
            <person name="Presley C."/>
            <person name="Deng X."/>
            <person name="Wei C.I."/>
            <person name="Xiao S."/>
        </authorList>
    </citation>
    <scope>NUCLEOTIDE SEQUENCE [LARGE SCALE GENOMIC DNA]</scope>
    <source>
        <strain evidence="2">UCSC1</strain>
    </source>
</reference>
<dbReference type="EMBL" id="MCBR01019254">
    <property type="protein sequence ID" value="RKF57031.1"/>
    <property type="molecule type" value="Genomic_DNA"/>
</dbReference>
<sequence length="231" mass="27188">MARDSEIHENFVELARKEVVFDVKDLEEALPRKKLDSTAHARRRSKFGENEYTGMETEDPFEDLPPEIFNECRYAITTESLNSAIQQGVIDPAIKYRYDAKRPTFPFRPFTKDGKQIWSNFTEEMDFDQFKKDSKQNPEYVFQEFKFRSLGLLVLFNEIHNLYEIAQCLDHNQNTFYKMLTTLKKFSPKQELRDPNQSLVAEIVVQKKKIQELNQQLSETNQVAADLMIRG</sequence>
<dbReference type="AlphaFoldDB" id="A0A420HHX1"/>
<evidence type="ECO:0000256" key="1">
    <source>
        <dbReference type="SAM" id="Coils"/>
    </source>
</evidence>
<dbReference type="OrthoDB" id="10412261at2759"/>
<comment type="caution">
    <text evidence="2">The sequence shown here is derived from an EMBL/GenBank/DDBJ whole genome shotgun (WGS) entry which is preliminary data.</text>
</comment>
<organism evidence="2 3">
    <name type="scientific">Golovinomyces cichoracearum</name>
    <dbReference type="NCBI Taxonomy" id="62708"/>
    <lineage>
        <taxon>Eukaryota</taxon>
        <taxon>Fungi</taxon>
        <taxon>Dikarya</taxon>
        <taxon>Ascomycota</taxon>
        <taxon>Pezizomycotina</taxon>
        <taxon>Leotiomycetes</taxon>
        <taxon>Erysiphales</taxon>
        <taxon>Erysiphaceae</taxon>
        <taxon>Golovinomyces</taxon>
    </lineage>
</organism>
<keyword evidence="1" id="KW-0175">Coiled coil</keyword>
<feature type="coiled-coil region" evidence="1">
    <location>
        <begin position="196"/>
        <end position="230"/>
    </location>
</feature>
<accession>A0A420HHX1</accession>
<proteinExistence type="predicted"/>